<dbReference type="EMBL" id="FUEG01000001">
    <property type="protein sequence ID" value="SJK99094.1"/>
    <property type="molecule type" value="Genomic_DNA"/>
</dbReference>
<dbReference type="OrthoDB" id="2887234at2759"/>
<keyword evidence="1" id="KW-0732">Signal</keyword>
<feature type="chain" id="PRO_5012718515" description="Glycan binding protein Y3-like domain-containing protein" evidence="1">
    <location>
        <begin position="21"/>
        <end position="120"/>
    </location>
</feature>
<organism evidence="3 4">
    <name type="scientific">Armillaria ostoyae</name>
    <name type="common">Armillaria root rot fungus</name>
    <dbReference type="NCBI Taxonomy" id="47428"/>
    <lineage>
        <taxon>Eukaryota</taxon>
        <taxon>Fungi</taxon>
        <taxon>Dikarya</taxon>
        <taxon>Basidiomycota</taxon>
        <taxon>Agaricomycotina</taxon>
        <taxon>Agaricomycetes</taxon>
        <taxon>Agaricomycetidae</taxon>
        <taxon>Agaricales</taxon>
        <taxon>Marasmiineae</taxon>
        <taxon>Physalacriaceae</taxon>
        <taxon>Armillaria</taxon>
    </lineage>
</organism>
<sequence length="120" mass="12702">MKFIASLVIIALAAISSVAAEGCFSGGQPGSCDDAAYLFCKEMITINGGQLGDSERRQRCYDTSRGYKCDMRALNTKSSTRTITESDCAGAMFVNGNCDNGGKKTINGIEYTADPNEGTC</sequence>
<protein>
    <recommendedName>
        <fullName evidence="2">Glycan binding protein Y3-like domain-containing protein</fullName>
    </recommendedName>
</protein>
<feature type="domain" description="Glycan binding protein Y3-like" evidence="2">
    <location>
        <begin position="32"/>
        <end position="120"/>
    </location>
</feature>
<name>A0A284QRI0_ARMOS</name>
<dbReference type="Pfam" id="PF22803">
    <property type="entry name" value="GBD_Y3"/>
    <property type="match status" value="1"/>
</dbReference>
<dbReference type="AlphaFoldDB" id="A0A284QRI0"/>
<feature type="signal peptide" evidence="1">
    <location>
        <begin position="1"/>
        <end position="20"/>
    </location>
</feature>
<evidence type="ECO:0000313" key="4">
    <source>
        <dbReference type="Proteomes" id="UP000219338"/>
    </source>
</evidence>
<dbReference type="InterPro" id="IPR054443">
    <property type="entry name" value="Y3-like_dom"/>
</dbReference>
<evidence type="ECO:0000256" key="1">
    <source>
        <dbReference type="SAM" id="SignalP"/>
    </source>
</evidence>
<reference evidence="4" key="1">
    <citation type="journal article" date="2017" name="Nat. Ecol. Evol.">
        <title>Genome expansion and lineage-specific genetic innovations in the forest pathogenic fungi Armillaria.</title>
        <authorList>
            <person name="Sipos G."/>
            <person name="Prasanna A.N."/>
            <person name="Walter M.C."/>
            <person name="O'Connor E."/>
            <person name="Balint B."/>
            <person name="Krizsan K."/>
            <person name="Kiss B."/>
            <person name="Hess J."/>
            <person name="Varga T."/>
            <person name="Slot J."/>
            <person name="Riley R."/>
            <person name="Boka B."/>
            <person name="Rigling D."/>
            <person name="Barry K."/>
            <person name="Lee J."/>
            <person name="Mihaltcheva S."/>
            <person name="LaButti K."/>
            <person name="Lipzen A."/>
            <person name="Waldron R."/>
            <person name="Moloney N.M."/>
            <person name="Sperisen C."/>
            <person name="Kredics L."/>
            <person name="Vagvoelgyi C."/>
            <person name="Patrignani A."/>
            <person name="Fitzpatrick D."/>
            <person name="Nagy I."/>
            <person name="Doyle S."/>
            <person name="Anderson J.B."/>
            <person name="Grigoriev I.V."/>
            <person name="Gueldener U."/>
            <person name="Muensterkoetter M."/>
            <person name="Nagy L.G."/>
        </authorList>
    </citation>
    <scope>NUCLEOTIDE SEQUENCE [LARGE SCALE GENOMIC DNA]</scope>
    <source>
        <strain evidence="4">C18/9</strain>
    </source>
</reference>
<evidence type="ECO:0000259" key="2">
    <source>
        <dbReference type="Pfam" id="PF22803"/>
    </source>
</evidence>
<proteinExistence type="predicted"/>
<accession>A0A284QRI0</accession>
<gene>
    <name evidence="3" type="ORF">ARMOST_02380</name>
</gene>
<evidence type="ECO:0000313" key="3">
    <source>
        <dbReference type="EMBL" id="SJK99094.1"/>
    </source>
</evidence>
<keyword evidence="4" id="KW-1185">Reference proteome</keyword>
<dbReference type="Proteomes" id="UP000219338">
    <property type="component" value="Unassembled WGS sequence"/>
</dbReference>
<dbReference type="OMA" id="FCKEMIT"/>